<evidence type="ECO:0000313" key="10">
    <source>
        <dbReference type="EMBL" id="KAF2071936.1"/>
    </source>
</evidence>
<reference evidence="10" key="1">
    <citation type="submission" date="2020-01" db="EMBL/GenBank/DDBJ databases">
        <title>Development of genomics and gene disruption for Polysphondylium violaceum indicates a role for the polyketide synthase stlB in stalk morphogenesis.</title>
        <authorList>
            <person name="Narita B."/>
            <person name="Kawabe Y."/>
            <person name="Kin K."/>
            <person name="Saito T."/>
            <person name="Gibbs R."/>
            <person name="Kuspa A."/>
            <person name="Muzny D."/>
            <person name="Queller D."/>
            <person name="Richards S."/>
            <person name="Strassman J."/>
            <person name="Sucgang R."/>
            <person name="Worley K."/>
            <person name="Schaap P."/>
        </authorList>
    </citation>
    <scope>NUCLEOTIDE SEQUENCE</scope>
    <source>
        <strain evidence="10">QSvi11</strain>
    </source>
</reference>
<dbReference type="PROSITE" id="PS00022">
    <property type="entry name" value="EGF_1"/>
    <property type="match status" value="1"/>
</dbReference>
<keyword evidence="5" id="KW-0325">Glycoprotein</keyword>
<proteinExistence type="predicted"/>
<dbReference type="InterPro" id="IPR054484">
    <property type="entry name" value="ComC_SSD"/>
</dbReference>
<dbReference type="CDD" id="cd00054">
    <property type="entry name" value="EGF_CA"/>
    <property type="match status" value="2"/>
</dbReference>
<dbReference type="FunFam" id="2.10.25.10:FF:000005">
    <property type="entry name" value="Fibrillin 2"/>
    <property type="match status" value="1"/>
</dbReference>
<protein>
    <recommendedName>
        <fullName evidence="9">EGF-like domain-containing protein</fullName>
    </recommendedName>
</protein>
<dbReference type="PANTHER" id="PTHR24050:SF28">
    <property type="entry name" value="UROMODULIN-LIKE"/>
    <property type="match status" value="1"/>
</dbReference>
<keyword evidence="7" id="KW-0812">Transmembrane</keyword>
<dbReference type="AlphaFoldDB" id="A0A8J4PZ33"/>
<dbReference type="SMART" id="SM00181">
    <property type="entry name" value="EGF"/>
    <property type="match status" value="5"/>
</dbReference>
<dbReference type="PROSITE" id="PS01186">
    <property type="entry name" value="EGF_2"/>
    <property type="match status" value="2"/>
</dbReference>
<dbReference type="InterPro" id="IPR009030">
    <property type="entry name" value="Growth_fac_rcpt_cys_sf"/>
</dbReference>
<feature type="domain" description="EGF-like" evidence="9">
    <location>
        <begin position="229"/>
        <end position="261"/>
    </location>
</feature>
<evidence type="ECO:0000256" key="3">
    <source>
        <dbReference type="ARBA" id="ARBA00022737"/>
    </source>
</evidence>
<evidence type="ECO:0000256" key="8">
    <source>
        <dbReference type="SAM" id="SignalP"/>
    </source>
</evidence>
<evidence type="ECO:0000256" key="4">
    <source>
        <dbReference type="ARBA" id="ARBA00023157"/>
    </source>
</evidence>
<feature type="disulfide bond" evidence="6">
    <location>
        <begin position="361"/>
        <end position="378"/>
    </location>
</feature>
<keyword evidence="4 6" id="KW-1015">Disulfide bond</keyword>
<dbReference type="SUPFAM" id="SSF57196">
    <property type="entry name" value="EGF/Laminin"/>
    <property type="match status" value="1"/>
</dbReference>
<keyword evidence="3" id="KW-0677">Repeat</keyword>
<dbReference type="Gene3D" id="2.10.25.10">
    <property type="entry name" value="Laminin"/>
    <property type="match status" value="2"/>
</dbReference>
<evidence type="ECO:0000313" key="11">
    <source>
        <dbReference type="Proteomes" id="UP000695562"/>
    </source>
</evidence>
<dbReference type="InterPro" id="IPR002909">
    <property type="entry name" value="IPT_dom"/>
</dbReference>
<dbReference type="PROSITE" id="PS50026">
    <property type="entry name" value="EGF_3"/>
    <property type="match status" value="3"/>
</dbReference>
<evidence type="ECO:0000259" key="9">
    <source>
        <dbReference type="PROSITE" id="PS50026"/>
    </source>
</evidence>
<comment type="caution">
    <text evidence="6">Lacks conserved residue(s) required for the propagation of feature annotation.</text>
</comment>
<feature type="chain" id="PRO_5035211967" description="EGF-like domain-containing protein" evidence="8">
    <location>
        <begin position="24"/>
        <end position="1048"/>
    </location>
</feature>
<dbReference type="InterPro" id="IPR052235">
    <property type="entry name" value="Nephronectin_domain"/>
</dbReference>
<evidence type="ECO:0000256" key="2">
    <source>
        <dbReference type="ARBA" id="ARBA00022729"/>
    </source>
</evidence>
<dbReference type="Pfam" id="PF07645">
    <property type="entry name" value="EGF_CA"/>
    <property type="match status" value="2"/>
</dbReference>
<keyword evidence="2 8" id="KW-0732">Signal</keyword>
<dbReference type="OrthoDB" id="21010at2759"/>
<dbReference type="InterPro" id="IPR000152">
    <property type="entry name" value="EGF-type_Asp/Asn_hydroxyl_site"/>
</dbReference>
<dbReference type="InterPro" id="IPR049883">
    <property type="entry name" value="NOTCH1_EGF-like"/>
</dbReference>
<dbReference type="PANTHER" id="PTHR24050">
    <property type="entry name" value="PA14 DOMAIN-CONTAINING PROTEIN"/>
    <property type="match status" value="1"/>
</dbReference>
<keyword evidence="7" id="KW-1133">Transmembrane helix</keyword>
<sequence>MKLIHFITIILYICTIIFHRVQSKCPPNFIEDTNGDCTGWSSGIKNIYLSSCYFNNSQTISFILQEPIIKEKFAWNPQQPYTNPLVKNVHFCKSMKVNDYNGTSFDLAYEISMLDNEIAYAICTHKNGVNYTAIRSFSDAVPEDFQFKSLCGNNTIRLQGIKKNIKNTNLETCFYNYVCTNPVSSYQQYFFADCSSKDAEIGGYLATCVANKGHITYTQKIELGMIIRQSGSCSNICVNGLCNSETLSCSCYNGYTGINCDRQALKVACDDENLCPMENSQCFEGTDNNTCACNRGFISITNATQCLDINECSLGTSSCDLKSTICENTPGSFNCKCLDGFTKLNSNQCIDKNECEDPTICSKKDNFECKNTQGSYTCQCLPGYFLNGTTCIDKDACSIEGSSCPIDSKCVILDDNHFYCKCSIQDYILLNNKCIPFPTIENIRTAKSKGELKMDIYINQSIVEDINEIRIDTIPCKEIIQFGDPSLGFLSLSCKFEPGNHVNWTKVVVTINHSSKEFVPTILPAFIESITSAPTTGGDVVLSVITEMDLKDENISLSIGDFNCRGSMIVSSNSIICRVPTGTGIKKVLLNVNNASSTDSILFSYMPPLISHMTKNIDSSLGGWVEIQGSNFGTRPNAIHVYFDLNRKVICDSVANLTNHNSFSCFLPPSNHFKVPVVILVDGVLTKDPFYYYYSSATKVECLNDGINYLGVCQCKQGFNGPKCNISDEDLLFNQGKASFNSNEDPRINFLVENDTMIDTRFGNIGEYSEKELIIEYDLQSMPWEVEMKTESTFSKYIFSSILPNNATVFINILRFNSNFDLQVDSTDQSSQTSLKMKNGSGKMEITIQNWPFSSRLSHLEIEYITDIDKDCVIPSISYAIQNYENQSLVEYDFHYLDQDSPLDNENYQLLWIQYHSGYYTFYTKFINTGILDGEETPVKFLKPTIDETANLVEITGILYVPYFKNSAKIDPEYTLYTSSDPMGNNSLCVDKKGLEKWVFISSITIIIILGIFTIASFSWYLYKRNQPEKVEPFSNLLNSEETTISIQ</sequence>
<feature type="domain" description="EGF-like" evidence="9">
    <location>
        <begin position="308"/>
        <end position="347"/>
    </location>
</feature>
<dbReference type="Proteomes" id="UP000695562">
    <property type="component" value="Unassembled WGS sequence"/>
</dbReference>
<dbReference type="InterPro" id="IPR013783">
    <property type="entry name" value="Ig-like_fold"/>
</dbReference>
<dbReference type="PROSITE" id="PS01187">
    <property type="entry name" value="EGF_CA"/>
    <property type="match status" value="1"/>
</dbReference>
<comment type="caution">
    <text evidence="10">The sequence shown here is derived from an EMBL/GenBank/DDBJ whole genome shotgun (WGS) entry which is preliminary data.</text>
</comment>
<feature type="transmembrane region" description="Helical" evidence="7">
    <location>
        <begin position="998"/>
        <end position="1023"/>
    </location>
</feature>
<dbReference type="EMBL" id="AJWJ01000325">
    <property type="protein sequence ID" value="KAF2071936.1"/>
    <property type="molecule type" value="Genomic_DNA"/>
</dbReference>
<dbReference type="InterPro" id="IPR018097">
    <property type="entry name" value="EGF_Ca-bd_CS"/>
</dbReference>
<dbReference type="InterPro" id="IPR000742">
    <property type="entry name" value="EGF"/>
</dbReference>
<evidence type="ECO:0000256" key="5">
    <source>
        <dbReference type="ARBA" id="ARBA00023180"/>
    </source>
</evidence>
<feature type="disulfide bond" evidence="6">
    <location>
        <begin position="251"/>
        <end position="260"/>
    </location>
</feature>
<evidence type="ECO:0000256" key="1">
    <source>
        <dbReference type="ARBA" id="ARBA00022536"/>
    </source>
</evidence>
<dbReference type="SMART" id="SM00179">
    <property type="entry name" value="EGF_CA"/>
    <property type="match status" value="2"/>
</dbReference>
<dbReference type="Pfam" id="PF22933">
    <property type="entry name" value="ComC_SSD"/>
    <property type="match status" value="1"/>
</dbReference>
<gene>
    <name evidence="10" type="ORF">CYY_006751</name>
</gene>
<dbReference type="SUPFAM" id="SSF57184">
    <property type="entry name" value="Growth factor receptor domain"/>
    <property type="match status" value="1"/>
</dbReference>
<dbReference type="GO" id="GO:0005509">
    <property type="term" value="F:calcium ion binding"/>
    <property type="evidence" value="ECO:0007669"/>
    <property type="project" value="InterPro"/>
</dbReference>
<keyword evidence="11" id="KW-1185">Reference proteome</keyword>
<feature type="signal peptide" evidence="8">
    <location>
        <begin position="1"/>
        <end position="23"/>
    </location>
</feature>
<dbReference type="InterPro" id="IPR014756">
    <property type="entry name" value="Ig_E-set"/>
</dbReference>
<dbReference type="InterPro" id="IPR001881">
    <property type="entry name" value="EGF-like_Ca-bd_dom"/>
</dbReference>
<dbReference type="PROSITE" id="PS00010">
    <property type="entry name" value="ASX_HYDROXYL"/>
    <property type="match status" value="2"/>
</dbReference>
<keyword evidence="1 6" id="KW-0245">EGF-like domain</keyword>
<organism evidence="10 11">
    <name type="scientific">Polysphondylium violaceum</name>
    <dbReference type="NCBI Taxonomy" id="133409"/>
    <lineage>
        <taxon>Eukaryota</taxon>
        <taxon>Amoebozoa</taxon>
        <taxon>Evosea</taxon>
        <taxon>Eumycetozoa</taxon>
        <taxon>Dictyostelia</taxon>
        <taxon>Dictyosteliales</taxon>
        <taxon>Dictyosteliaceae</taxon>
        <taxon>Polysphondylium</taxon>
    </lineage>
</organism>
<dbReference type="Pfam" id="PF01833">
    <property type="entry name" value="TIG"/>
    <property type="match status" value="2"/>
</dbReference>
<feature type="domain" description="EGF-like" evidence="9">
    <location>
        <begin position="351"/>
        <end position="392"/>
    </location>
</feature>
<name>A0A8J4PZ33_9MYCE</name>
<dbReference type="Gene3D" id="2.60.40.10">
    <property type="entry name" value="Immunoglobulins"/>
    <property type="match status" value="1"/>
</dbReference>
<evidence type="ECO:0000256" key="7">
    <source>
        <dbReference type="SAM" id="Phobius"/>
    </source>
</evidence>
<accession>A0A8J4PZ33</accession>
<evidence type="ECO:0000256" key="6">
    <source>
        <dbReference type="PROSITE-ProRule" id="PRU00076"/>
    </source>
</evidence>
<dbReference type="SUPFAM" id="SSF81296">
    <property type="entry name" value="E set domains"/>
    <property type="match status" value="1"/>
</dbReference>
<keyword evidence="7" id="KW-0472">Membrane</keyword>